<keyword evidence="1" id="KW-0732">Signal</keyword>
<feature type="chain" id="PRO_5021029042" evidence="1">
    <location>
        <begin position="23"/>
        <end position="304"/>
    </location>
</feature>
<dbReference type="InterPro" id="IPR029058">
    <property type="entry name" value="AB_hydrolase_fold"/>
</dbReference>
<feature type="signal peptide" evidence="1">
    <location>
        <begin position="1"/>
        <end position="22"/>
    </location>
</feature>
<dbReference type="PANTHER" id="PTHR45856">
    <property type="entry name" value="ALPHA/BETA-HYDROLASES SUPERFAMILY PROTEIN"/>
    <property type="match status" value="1"/>
</dbReference>
<keyword evidence="4" id="KW-1185">Reference proteome</keyword>
<dbReference type="Gene3D" id="3.40.50.1820">
    <property type="entry name" value="alpha/beta hydrolase"/>
    <property type="match status" value="1"/>
</dbReference>
<dbReference type="SUPFAM" id="SSF53474">
    <property type="entry name" value="alpha/beta-Hydrolases"/>
    <property type="match status" value="1"/>
</dbReference>
<name>A0A4P9WFY9_9FUNG</name>
<protein>
    <submittedName>
        <fullName evidence="3">Alpha/Beta hydrolase protein</fullName>
    </submittedName>
</protein>
<evidence type="ECO:0000313" key="4">
    <source>
        <dbReference type="Proteomes" id="UP000269721"/>
    </source>
</evidence>
<proteinExistence type="predicted"/>
<evidence type="ECO:0000256" key="1">
    <source>
        <dbReference type="SAM" id="SignalP"/>
    </source>
</evidence>
<gene>
    <name evidence="3" type="ORF">BDK51DRAFT_29823</name>
</gene>
<accession>A0A4P9WFY9</accession>
<dbReference type="CDD" id="cd00519">
    <property type="entry name" value="Lipase_3"/>
    <property type="match status" value="1"/>
</dbReference>
<dbReference type="InterPro" id="IPR051218">
    <property type="entry name" value="Sec_MonoDiacylglyc_Lipase"/>
</dbReference>
<dbReference type="InterPro" id="IPR002921">
    <property type="entry name" value="Fungal_lipase-type"/>
</dbReference>
<dbReference type="Pfam" id="PF01764">
    <property type="entry name" value="Lipase_3"/>
    <property type="match status" value="1"/>
</dbReference>
<feature type="domain" description="Fungal lipase-type" evidence="2">
    <location>
        <begin position="111"/>
        <end position="250"/>
    </location>
</feature>
<evidence type="ECO:0000259" key="2">
    <source>
        <dbReference type="Pfam" id="PF01764"/>
    </source>
</evidence>
<reference evidence="4" key="1">
    <citation type="journal article" date="2018" name="Nat. Microbiol.">
        <title>Leveraging single-cell genomics to expand the fungal tree of life.</title>
        <authorList>
            <person name="Ahrendt S.R."/>
            <person name="Quandt C.A."/>
            <person name="Ciobanu D."/>
            <person name="Clum A."/>
            <person name="Salamov A."/>
            <person name="Andreopoulos B."/>
            <person name="Cheng J.F."/>
            <person name="Woyke T."/>
            <person name="Pelin A."/>
            <person name="Henrissat B."/>
            <person name="Reynolds N.K."/>
            <person name="Benny G.L."/>
            <person name="Smith M.E."/>
            <person name="James T.Y."/>
            <person name="Grigoriev I.V."/>
        </authorList>
    </citation>
    <scope>NUCLEOTIDE SEQUENCE [LARGE SCALE GENOMIC DNA]</scope>
</reference>
<dbReference type="GO" id="GO:0016787">
    <property type="term" value="F:hydrolase activity"/>
    <property type="evidence" value="ECO:0007669"/>
    <property type="project" value="UniProtKB-KW"/>
</dbReference>
<dbReference type="AlphaFoldDB" id="A0A4P9WFY9"/>
<dbReference type="EMBL" id="KZ995154">
    <property type="protein sequence ID" value="RKO91252.1"/>
    <property type="molecule type" value="Genomic_DNA"/>
</dbReference>
<dbReference type="Proteomes" id="UP000269721">
    <property type="component" value="Unassembled WGS sequence"/>
</dbReference>
<organism evidence="3 4">
    <name type="scientific">Blyttiomyces helicus</name>
    <dbReference type="NCBI Taxonomy" id="388810"/>
    <lineage>
        <taxon>Eukaryota</taxon>
        <taxon>Fungi</taxon>
        <taxon>Fungi incertae sedis</taxon>
        <taxon>Chytridiomycota</taxon>
        <taxon>Chytridiomycota incertae sedis</taxon>
        <taxon>Chytridiomycetes</taxon>
        <taxon>Chytridiomycetes incertae sedis</taxon>
        <taxon>Blyttiomyces</taxon>
    </lineage>
</organism>
<keyword evidence="3" id="KW-0378">Hydrolase</keyword>
<evidence type="ECO:0000313" key="3">
    <source>
        <dbReference type="EMBL" id="RKO91252.1"/>
    </source>
</evidence>
<dbReference type="PANTHER" id="PTHR45856:SF25">
    <property type="entry name" value="FUNGAL LIPASE-LIKE DOMAIN-CONTAINING PROTEIN"/>
    <property type="match status" value="1"/>
</dbReference>
<sequence>MVFSKALSLSTVGLLGLSGVLAVPARRQFNKPVNGDSTTPSGPVPGSAIKDLQDFVAFAGAAYGAPSDIQSWSCTECQQVSALQNIQVFQDTNNNLEQAYIGVDSNRQTIVVSFRGTIRTLEDWLNDLDITLVNDNYLSDGALICQGFQTAYDTVRSGIQEALPNYVNQFPGFTITFMGHSLGGAVATLAAADAAKNFLTSFSASNMYLVTFGSPRVGNPSFASFFNSIGLGDIWRSANFADIVGQVPPAALGYEHVAVSSVGLDEGSNPPDAQFCGGDPSSECDFTGTVEPATQHLNYYDRAL</sequence>
<dbReference type="GO" id="GO:0006629">
    <property type="term" value="P:lipid metabolic process"/>
    <property type="evidence" value="ECO:0007669"/>
    <property type="project" value="InterPro"/>
</dbReference>
<dbReference type="OrthoDB" id="438440at2759"/>